<accession>A0A9R1CB15</accession>
<dbReference type="InterPro" id="IPR045939">
    <property type="entry name" value="YhcR_N"/>
</dbReference>
<evidence type="ECO:0000256" key="2">
    <source>
        <dbReference type="SAM" id="SignalP"/>
    </source>
</evidence>
<gene>
    <name evidence="4" type="ORF">PRLR5076_21410</name>
</gene>
<protein>
    <recommendedName>
        <fullName evidence="3">Endonuclease YhcR N-terminal domain-containing protein</fullName>
    </recommendedName>
</protein>
<proteinExistence type="predicted"/>
<keyword evidence="5" id="KW-1185">Reference proteome</keyword>
<feature type="domain" description="Endonuclease YhcR N-terminal" evidence="3">
    <location>
        <begin position="74"/>
        <end position="181"/>
    </location>
</feature>
<feature type="signal peptide" evidence="2">
    <location>
        <begin position="1"/>
        <end position="24"/>
    </location>
</feature>
<evidence type="ECO:0000313" key="4">
    <source>
        <dbReference type="EMBL" id="GJG59290.1"/>
    </source>
</evidence>
<feature type="chain" id="PRO_5040109781" description="Endonuclease YhcR N-terminal domain-containing protein" evidence="2">
    <location>
        <begin position="25"/>
        <end position="182"/>
    </location>
</feature>
<dbReference type="Pfam" id="PF19886">
    <property type="entry name" value="DUF6359"/>
    <property type="match status" value="1"/>
</dbReference>
<organism evidence="4 5">
    <name type="scientific">Prevotella lacticifex</name>
    <dbReference type="NCBI Taxonomy" id="2854755"/>
    <lineage>
        <taxon>Bacteria</taxon>
        <taxon>Pseudomonadati</taxon>
        <taxon>Bacteroidota</taxon>
        <taxon>Bacteroidia</taxon>
        <taxon>Bacteroidales</taxon>
        <taxon>Prevotellaceae</taxon>
        <taxon>Prevotella</taxon>
    </lineage>
</organism>
<dbReference type="AlphaFoldDB" id="A0A9R1CB15"/>
<sequence>MNMTKTFGSLMALLMMVILTTIPAGCEKGDAFDPGNSDDKENTTKPGNDEGNGNKSTDDDGENNGNQEPDSYFLSVEEFINCGVGEYKKVEGYIVGDCTKSFKYAEFKPPFTHEQALLIADSIDETDKSHIVAIQLPSGNKRESLNLVSHPNFLHRKIIFIGRRDKYLGMAGMKDLQAYVME</sequence>
<evidence type="ECO:0000259" key="3">
    <source>
        <dbReference type="Pfam" id="PF19886"/>
    </source>
</evidence>
<reference evidence="4" key="1">
    <citation type="journal article" date="2022" name="Int. J. Syst. Evol. Microbiol.">
        <title>Prevotella lacticifex sp. nov., isolated from the rumen of cows.</title>
        <authorList>
            <person name="Shinkai T."/>
            <person name="Ikeyama N."/>
            <person name="Kumagai M."/>
            <person name="Ohmori H."/>
            <person name="Sakamoto M."/>
            <person name="Ohkuma M."/>
            <person name="Mitsumori M."/>
        </authorList>
    </citation>
    <scope>NUCLEOTIDE SEQUENCE</scope>
    <source>
        <strain evidence="4">R5076</strain>
    </source>
</reference>
<keyword evidence="2" id="KW-0732">Signal</keyword>
<dbReference type="Proteomes" id="UP000825483">
    <property type="component" value="Unassembled WGS sequence"/>
</dbReference>
<comment type="caution">
    <text evidence="4">The sequence shown here is derived from an EMBL/GenBank/DDBJ whole genome shotgun (WGS) entry which is preliminary data.</text>
</comment>
<feature type="region of interest" description="Disordered" evidence="1">
    <location>
        <begin position="30"/>
        <end position="70"/>
    </location>
</feature>
<feature type="compositionally biased region" description="Basic and acidic residues" evidence="1">
    <location>
        <begin position="30"/>
        <end position="43"/>
    </location>
</feature>
<name>A0A9R1CB15_9BACT</name>
<evidence type="ECO:0000256" key="1">
    <source>
        <dbReference type="SAM" id="MobiDB-lite"/>
    </source>
</evidence>
<dbReference type="EMBL" id="BPUB01000002">
    <property type="protein sequence ID" value="GJG59290.1"/>
    <property type="molecule type" value="Genomic_DNA"/>
</dbReference>
<evidence type="ECO:0000313" key="5">
    <source>
        <dbReference type="Proteomes" id="UP000825483"/>
    </source>
</evidence>